<dbReference type="Proteomes" id="UP000635565">
    <property type="component" value="Unassembled WGS sequence"/>
</dbReference>
<dbReference type="EMBL" id="BNJJ01000002">
    <property type="protein sequence ID" value="GHO82688.1"/>
    <property type="molecule type" value="Genomic_DNA"/>
</dbReference>
<keyword evidence="1" id="KW-0812">Transmembrane</keyword>
<comment type="caution">
    <text evidence="2">The sequence shown here is derived from an EMBL/GenBank/DDBJ whole genome shotgun (WGS) entry which is preliminary data.</text>
</comment>
<evidence type="ECO:0000313" key="2">
    <source>
        <dbReference type="EMBL" id="GHO82688.1"/>
    </source>
</evidence>
<keyword evidence="1" id="KW-0472">Membrane</keyword>
<accession>A0ABQ3VAJ5</accession>
<protein>
    <submittedName>
        <fullName evidence="2">Uncharacterized protein</fullName>
    </submittedName>
</protein>
<evidence type="ECO:0000256" key="1">
    <source>
        <dbReference type="SAM" id="Phobius"/>
    </source>
</evidence>
<reference evidence="2 3" key="1">
    <citation type="journal article" date="2021" name="Int. J. Syst. Evol. Microbiol.">
        <title>Reticulibacter mediterranei gen. nov., sp. nov., within the new family Reticulibacteraceae fam. nov., and Ktedonospora formicarum gen. nov., sp. nov., Ktedonobacter robiniae sp. nov., Dictyobacter formicarum sp. nov. and Dictyobacter arantiisoli sp. nov., belonging to the class Ktedonobacteria.</title>
        <authorList>
            <person name="Yabe S."/>
            <person name="Zheng Y."/>
            <person name="Wang C.M."/>
            <person name="Sakai Y."/>
            <person name="Abe K."/>
            <person name="Yokota A."/>
            <person name="Donadio S."/>
            <person name="Cavaletti L."/>
            <person name="Monciardini P."/>
        </authorList>
    </citation>
    <scope>NUCLEOTIDE SEQUENCE [LARGE SCALE GENOMIC DNA]</scope>
    <source>
        <strain evidence="2 3">SOSP1-9</strain>
    </source>
</reference>
<sequence>MTLREDLSQLRKGTAPRTMAILNSFLLALFDWLGVTNVASQMRIFDAQPILALRLFFLSLQRIK</sequence>
<keyword evidence="1" id="KW-1133">Transmembrane helix</keyword>
<keyword evidence="3" id="KW-1185">Reference proteome</keyword>
<feature type="transmembrane region" description="Helical" evidence="1">
    <location>
        <begin position="20"/>
        <end position="39"/>
    </location>
</feature>
<name>A0ABQ3VAJ5_9CHLR</name>
<evidence type="ECO:0000313" key="3">
    <source>
        <dbReference type="Proteomes" id="UP000635565"/>
    </source>
</evidence>
<gene>
    <name evidence="2" type="ORF">KSZ_06940</name>
</gene>
<organism evidence="2 3">
    <name type="scientific">Dictyobacter formicarum</name>
    <dbReference type="NCBI Taxonomy" id="2778368"/>
    <lineage>
        <taxon>Bacteria</taxon>
        <taxon>Bacillati</taxon>
        <taxon>Chloroflexota</taxon>
        <taxon>Ktedonobacteria</taxon>
        <taxon>Ktedonobacterales</taxon>
        <taxon>Dictyobacteraceae</taxon>
        <taxon>Dictyobacter</taxon>
    </lineage>
</organism>
<proteinExistence type="predicted"/>